<dbReference type="PANTHER" id="PTHR41390:SF1">
    <property type="entry name" value="NADH-UBIQUINONE OXIDOREDUCTASE 213 KDA SUBUNIT"/>
    <property type="match status" value="1"/>
</dbReference>
<evidence type="ECO:0000313" key="2">
    <source>
        <dbReference type="Proteomes" id="UP000016923"/>
    </source>
</evidence>
<dbReference type="STRING" id="1262450.S3CW74"/>
<accession>S3CW74</accession>
<dbReference type="Proteomes" id="UP000016923">
    <property type="component" value="Unassembled WGS sequence"/>
</dbReference>
<dbReference type="OMA" id="SFWWLRS"/>
<dbReference type="AlphaFoldDB" id="S3CW74"/>
<dbReference type="VEuPathDB" id="FungiDB:F503_06073"/>
<name>S3CW74_OPHP1</name>
<organism evidence="1 2">
    <name type="scientific">Ophiostoma piceae (strain UAMH 11346)</name>
    <name type="common">Sap stain fungus</name>
    <dbReference type="NCBI Taxonomy" id="1262450"/>
    <lineage>
        <taxon>Eukaryota</taxon>
        <taxon>Fungi</taxon>
        <taxon>Dikarya</taxon>
        <taxon>Ascomycota</taxon>
        <taxon>Pezizomycotina</taxon>
        <taxon>Sordariomycetes</taxon>
        <taxon>Sordariomycetidae</taxon>
        <taxon>Ophiostomatales</taxon>
        <taxon>Ophiostomataceae</taxon>
        <taxon>Ophiostoma</taxon>
    </lineage>
</organism>
<dbReference type="PANTHER" id="PTHR41390">
    <property type="entry name" value="CHROMOSOME 7, WHOLE GENOME SHOTGUN SEQUENCE"/>
    <property type="match status" value="1"/>
</dbReference>
<sequence length="214" mass="22361">MSQPEPTPPPQRAPAPKVQVPAHVAEILAPSLQVGLGAGTVGLFVGAASGIIRSAAPVLFSLVTGAQWFALSSSYYAARMTVLQEMGRQKTITSSDKIKASALAGATAGAVGGALRGPRNILPAIAVFSLVGAGGQVIFNRMPSEAAAEPDTAKSWLDSKWSPVKPLTDDEYTEFIDEKILKIDVEISLVDDKLAELRAAKAAREAGRSPKDDL</sequence>
<protein>
    <recommendedName>
        <fullName evidence="3">Beta-ketoacyl synthase</fullName>
    </recommendedName>
</protein>
<reference evidence="1 2" key="1">
    <citation type="journal article" date="2013" name="BMC Genomics">
        <title>The genome and transcriptome of the pine saprophyte Ophiostoma piceae, and a comparison with the bark beetle-associated pine pathogen Grosmannia clavigera.</title>
        <authorList>
            <person name="Haridas S."/>
            <person name="Wang Y."/>
            <person name="Lim L."/>
            <person name="Massoumi Alamouti S."/>
            <person name="Jackman S."/>
            <person name="Docking R."/>
            <person name="Robertson G."/>
            <person name="Birol I."/>
            <person name="Bohlmann J."/>
            <person name="Breuil C."/>
        </authorList>
    </citation>
    <scope>NUCLEOTIDE SEQUENCE [LARGE SCALE GENOMIC DNA]</scope>
    <source>
        <strain evidence="1 2">UAMH 11346</strain>
    </source>
</reference>
<dbReference type="HOGENOM" id="CLU_094649_1_0_1"/>
<evidence type="ECO:0000313" key="1">
    <source>
        <dbReference type="EMBL" id="EPE10978.1"/>
    </source>
</evidence>
<dbReference type="OrthoDB" id="5565730at2759"/>
<proteinExistence type="predicted"/>
<gene>
    <name evidence="1" type="ORF">F503_06073</name>
</gene>
<dbReference type="EMBL" id="KE148146">
    <property type="protein sequence ID" value="EPE10978.1"/>
    <property type="molecule type" value="Genomic_DNA"/>
</dbReference>
<dbReference type="eggNOG" id="ENOG502S5WH">
    <property type="taxonomic scope" value="Eukaryota"/>
</dbReference>
<evidence type="ECO:0008006" key="3">
    <source>
        <dbReference type="Google" id="ProtNLM"/>
    </source>
</evidence>
<keyword evidence="2" id="KW-1185">Reference proteome</keyword>